<evidence type="ECO:0000313" key="2">
    <source>
        <dbReference type="EMBL" id="OAQ22651.1"/>
    </source>
</evidence>
<dbReference type="AlphaFoldDB" id="A0A197JDS3"/>
<name>A0A197JDS3_9FUNG</name>
<reference evidence="2 3" key="1">
    <citation type="submission" date="2016-05" db="EMBL/GenBank/DDBJ databases">
        <title>Genome sequencing reveals origins of a unique bacterial endosymbiosis in the earliest lineages of terrestrial Fungi.</title>
        <authorList>
            <consortium name="DOE Joint Genome Institute"/>
            <person name="Uehling J."/>
            <person name="Gryganskyi A."/>
            <person name="Hameed K."/>
            <person name="Tschaplinski T."/>
            <person name="Misztal P."/>
            <person name="Wu S."/>
            <person name="Desiro A."/>
            <person name="Vande Pol N."/>
            <person name="Du Z.-Y."/>
            <person name="Zienkiewicz A."/>
            <person name="Zienkiewicz K."/>
            <person name="Morin E."/>
            <person name="Tisserant E."/>
            <person name="Splivallo R."/>
            <person name="Hainaut M."/>
            <person name="Henrissat B."/>
            <person name="Ohm R."/>
            <person name="Kuo A."/>
            <person name="Yan J."/>
            <person name="Lipzen A."/>
            <person name="Nolan M."/>
            <person name="Labutti K."/>
            <person name="Barry K."/>
            <person name="Goldstein A."/>
            <person name="Labbe J."/>
            <person name="Schadt C."/>
            <person name="Tuskan G."/>
            <person name="Grigoriev I."/>
            <person name="Martin F."/>
            <person name="Vilgalys R."/>
            <person name="Bonito G."/>
        </authorList>
    </citation>
    <scope>NUCLEOTIDE SEQUENCE [LARGE SCALE GENOMIC DNA]</scope>
    <source>
        <strain evidence="2 3">AG-77</strain>
    </source>
</reference>
<gene>
    <name evidence="2" type="ORF">K457DRAFT_292855</name>
</gene>
<dbReference type="EMBL" id="KV442149">
    <property type="protein sequence ID" value="OAQ22651.1"/>
    <property type="molecule type" value="Genomic_DNA"/>
</dbReference>
<organism evidence="2 3">
    <name type="scientific">Linnemannia elongata AG-77</name>
    <dbReference type="NCBI Taxonomy" id="1314771"/>
    <lineage>
        <taxon>Eukaryota</taxon>
        <taxon>Fungi</taxon>
        <taxon>Fungi incertae sedis</taxon>
        <taxon>Mucoromycota</taxon>
        <taxon>Mortierellomycotina</taxon>
        <taxon>Mortierellomycetes</taxon>
        <taxon>Mortierellales</taxon>
        <taxon>Mortierellaceae</taxon>
        <taxon>Linnemannia</taxon>
    </lineage>
</organism>
<dbReference type="Proteomes" id="UP000078512">
    <property type="component" value="Unassembled WGS sequence"/>
</dbReference>
<evidence type="ECO:0000256" key="1">
    <source>
        <dbReference type="SAM" id="Phobius"/>
    </source>
</evidence>
<feature type="transmembrane region" description="Helical" evidence="1">
    <location>
        <begin position="91"/>
        <end position="110"/>
    </location>
</feature>
<proteinExistence type="predicted"/>
<evidence type="ECO:0000313" key="3">
    <source>
        <dbReference type="Proteomes" id="UP000078512"/>
    </source>
</evidence>
<feature type="transmembrane region" description="Helical" evidence="1">
    <location>
        <begin position="64"/>
        <end position="84"/>
    </location>
</feature>
<accession>A0A197JDS3</accession>
<feature type="transmembrane region" description="Helical" evidence="1">
    <location>
        <begin position="116"/>
        <end position="139"/>
    </location>
</feature>
<keyword evidence="1" id="KW-0812">Transmembrane</keyword>
<feature type="transmembrane region" description="Helical" evidence="1">
    <location>
        <begin position="32"/>
        <end position="52"/>
    </location>
</feature>
<keyword evidence="1" id="KW-0472">Membrane</keyword>
<keyword evidence="1" id="KW-1133">Transmembrane helix</keyword>
<sequence length="154" mass="17582">MNVWLPQTVNQLYSTQIFQRPPPFSHLTCIQFYLLFLCSTSLPFFLHLHLVFGVPPLFPPCLPLLFLALSLPCPCSSLLFSLAFPTLLFPPLLFSIGVNSVFSVVLPLVLSPVLFFFPVLCPMIFLDSVLFFFFPFTYIKKPHLHLPSVLQTYI</sequence>
<keyword evidence="3" id="KW-1185">Reference proteome</keyword>
<protein>
    <submittedName>
        <fullName evidence="2">Uncharacterized protein</fullName>
    </submittedName>
</protein>